<evidence type="ECO:0000313" key="2">
    <source>
        <dbReference type="EnsemblPlants" id="OBART02G19700.1"/>
    </source>
</evidence>
<feature type="compositionally biased region" description="Basic residues" evidence="1">
    <location>
        <begin position="1"/>
        <end position="12"/>
    </location>
</feature>
<reference evidence="2" key="2">
    <citation type="submission" date="2015-03" db="UniProtKB">
        <authorList>
            <consortium name="EnsemblPlants"/>
        </authorList>
    </citation>
    <scope>IDENTIFICATION</scope>
</reference>
<evidence type="ECO:0000256" key="1">
    <source>
        <dbReference type="SAM" id="MobiDB-lite"/>
    </source>
</evidence>
<dbReference type="PaxDb" id="65489-OBART02G19700.1"/>
<feature type="region of interest" description="Disordered" evidence="1">
    <location>
        <begin position="39"/>
        <end position="61"/>
    </location>
</feature>
<organism evidence="2">
    <name type="scientific">Oryza barthii</name>
    <dbReference type="NCBI Taxonomy" id="65489"/>
    <lineage>
        <taxon>Eukaryota</taxon>
        <taxon>Viridiplantae</taxon>
        <taxon>Streptophyta</taxon>
        <taxon>Embryophyta</taxon>
        <taxon>Tracheophyta</taxon>
        <taxon>Spermatophyta</taxon>
        <taxon>Magnoliopsida</taxon>
        <taxon>Liliopsida</taxon>
        <taxon>Poales</taxon>
        <taxon>Poaceae</taxon>
        <taxon>BOP clade</taxon>
        <taxon>Oryzoideae</taxon>
        <taxon>Oryzeae</taxon>
        <taxon>Oryzinae</taxon>
        <taxon>Oryza</taxon>
    </lineage>
</organism>
<evidence type="ECO:0000313" key="3">
    <source>
        <dbReference type="Proteomes" id="UP000026960"/>
    </source>
</evidence>
<reference evidence="2" key="1">
    <citation type="journal article" date="2009" name="Rice">
        <title>De Novo Next Generation Sequencing of Plant Genomes.</title>
        <authorList>
            <person name="Rounsley S."/>
            <person name="Marri P.R."/>
            <person name="Yu Y."/>
            <person name="He R."/>
            <person name="Sisneros N."/>
            <person name="Goicoechea J.L."/>
            <person name="Lee S.J."/>
            <person name="Angelova A."/>
            <person name="Kudrna D."/>
            <person name="Luo M."/>
            <person name="Affourtit J."/>
            <person name="Desany B."/>
            <person name="Knight J."/>
            <person name="Niazi F."/>
            <person name="Egholm M."/>
            <person name="Wing R.A."/>
        </authorList>
    </citation>
    <scope>NUCLEOTIDE SEQUENCE [LARGE SCALE GENOMIC DNA]</scope>
    <source>
        <strain evidence="2">cv. IRGC 105608</strain>
    </source>
</reference>
<keyword evidence="3" id="KW-1185">Reference proteome</keyword>
<proteinExistence type="predicted"/>
<sequence>MELAVHHRRRDTKRKEMDELHPHSMSACRRCLPSVQAYTSTQKPRMRWKQREKSPSQTSPALVTTMAAGEKGTNTEASWSVWRGWWMRQSRRRGSWSRRKRWRKATRRKGLQTREERMRLAPVGSRRKTSRGRSLVSVATMMVDKPFPSSSPPPLHRLHPNVDAGDMLFLSSSLRLTTRH</sequence>
<name>A0A0D3F652_9ORYZ</name>
<dbReference type="Gramene" id="OBART02G19700.1">
    <property type="protein sequence ID" value="OBART02G19700.1"/>
    <property type="gene ID" value="OBART02G19700"/>
</dbReference>
<feature type="compositionally biased region" description="Basic and acidic residues" evidence="1">
    <location>
        <begin position="13"/>
        <end position="22"/>
    </location>
</feature>
<dbReference type="EnsemblPlants" id="OBART02G19700.1">
    <property type="protein sequence ID" value="OBART02G19700.1"/>
    <property type="gene ID" value="OBART02G19700"/>
</dbReference>
<feature type="region of interest" description="Disordered" evidence="1">
    <location>
        <begin position="1"/>
        <end position="25"/>
    </location>
</feature>
<dbReference type="AlphaFoldDB" id="A0A0D3F652"/>
<dbReference type="Proteomes" id="UP000026960">
    <property type="component" value="Chromosome 2"/>
</dbReference>
<dbReference type="HOGENOM" id="CLU_104810_0_0_1"/>
<accession>A0A0D3F652</accession>
<protein>
    <submittedName>
        <fullName evidence="2">Uncharacterized protein</fullName>
    </submittedName>
</protein>